<dbReference type="Proteomes" id="UP001163739">
    <property type="component" value="Chromosome"/>
</dbReference>
<keyword evidence="3" id="KW-1185">Reference proteome</keyword>
<dbReference type="SUPFAM" id="SSF47413">
    <property type="entry name" value="lambda repressor-like DNA-binding domains"/>
    <property type="match status" value="1"/>
</dbReference>
<organism evidence="2 3">
    <name type="scientific">Alkalimarinus alittae</name>
    <dbReference type="NCBI Taxonomy" id="2961619"/>
    <lineage>
        <taxon>Bacteria</taxon>
        <taxon>Pseudomonadati</taxon>
        <taxon>Pseudomonadota</taxon>
        <taxon>Gammaproteobacteria</taxon>
        <taxon>Alteromonadales</taxon>
        <taxon>Alteromonadaceae</taxon>
        <taxon>Alkalimarinus</taxon>
    </lineage>
</organism>
<dbReference type="EMBL" id="CP100390">
    <property type="protein sequence ID" value="UZE97622.1"/>
    <property type="molecule type" value="Genomic_DNA"/>
</dbReference>
<dbReference type="InterPro" id="IPR001387">
    <property type="entry name" value="Cro/C1-type_HTH"/>
</dbReference>
<accession>A0ABY6N6J8</accession>
<protein>
    <submittedName>
        <fullName evidence="2">Helix-turn-helix transcriptional regulator</fullName>
    </submittedName>
</protein>
<evidence type="ECO:0000313" key="3">
    <source>
        <dbReference type="Proteomes" id="UP001163739"/>
    </source>
</evidence>
<dbReference type="Pfam" id="PF01381">
    <property type="entry name" value="HTH_3"/>
    <property type="match status" value="1"/>
</dbReference>
<dbReference type="InterPro" id="IPR010982">
    <property type="entry name" value="Lambda_DNA-bd_dom_sf"/>
</dbReference>
<dbReference type="SMART" id="SM00530">
    <property type="entry name" value="HTH_XRE"/>
    <property type="match status" value="1"/>
</dbReference>
<evidence type="ECO:0000259" key="1">
    <source>
        <dbReference type="PROSITE" id="PS50943"/>
    </source>
</evidence>
<reference evidence="2" key="1">
    <citation type="submission" date="2022-06" db="EMBL/GenBank/DDBJ databases">
        <title>Alkalimarinus sp. nov., isolated from gut of a Alitta virens.</title>
        <authorList>
            <person name="Yang A.I."/>
            <person name="Shin N.-R."/>
        </authorList>
    </citation>
    <scope>NUCLEOTIDE SEQUENCE</scope>
    <source>
        <strain evidence="2">A2M4</strain>
    </source>
</reference>
<feature type="domain" description="HTH cro/C1-type" evidence="1">
    <location>
        <begin position="17"/>
        <end position="72"/>
    </location>
</feature>
<dbReference type="CDD" id="cd00093">
    <property type="entry name" value="HTH_XRE"/>
    <property type="match status" value="1"/>
</dbReference>
<evidence type="ECO:0000313" key="2">
    <source>
        <dbReference type="EMBL" id="UZE97622.1"/>
    </source>
</evidence>
<dbReference type="PROSITE" id="PS50943">
    <property type="entry name" value="HTH_CROC1"/>
    <property type="match status" value="1"/>
</dbReference>
<sequence length="76" mass="8897">MFKSISSEKYLALIGWLKDARNEQNLSMRDLASLIDEPHQFIGKVESAERRLDVYEYYQYCKALNLNPAEGLDRLK</sequence>
<dbReference type="Gene3D" id="1.10.260.40">
    <property type="entry name" value="lambda repressor-like DNA-binding domains"/>
    <property type="match status" value="1"/>
</dbReference>
<proteinExistence type="predicted"/>
<dbReference type="RefSeq" id="WP_265049097.1">
    <property type="nucleotide sequence ID" value="NZ_CP100390.1"/>
</dbReference>
<gene>
    <name evidence="2" type="ORF">NKI27_07775</name>
</gene>
<name>A0ABY6N6J8_9ALTE</name>